<dbReference type="PROSITE" id="PS00387">
    <property type="entry name" value="PPASE"/>
    <property type="match status" value="1"/>
</dbReference>
<dbReference type="SUPFAM" id="SSF50324">
    <property type="entry name" value="Inorganic pyrophosphatase"/>
    <property type="match status" value="1"/>
</dbReference>
<dbReference type="EC" id="3.6.1.1" evidence="3"/>
<protein>
    <recommendedName>
        <fullName evidence="3">inorganic diphosphatase</fullName>
        <ecNumber evidence="3">3.6.1.1</ecNumber>
    </recommendedName>
</protein>
<gene>
    <name evidence="8" type="ORF">CTAYLR_009694</name>
</gene>
<feature type="chain" id="PRO_5042092584" description="inorganic diphosphatase" evidence="7">
    <location>
        <begin position="21"/>
        <end position="331"/>
    </location>
</feature>
<evidence type="ECO:0000313" key="8">
    <source>
        <dbReference type="EMBL" id="KAJ8599405.1"/>
    </source>
</evidence>
<keyword evidence="6" id="KW-0460">Magnesium</keyword>
<dbReference type="Proteomes" id="UP001230188">
    <property type="component" value="Unassembled WGS sequence"/>
</dbReference>
<reference evidence="8" key="1">
    <citation type="submission" date="2023-01" db="EMBL/GenBank/DDBJ databases">
        <title>Metagenome sequencing of chrysophaentin producing Chrysophaeum taylorii.</title>
        <authorList>
            <person name="Davison J."/>
            <person name="Bewley C."/>
        </authorList>
    </citation>
    <scope>NUCLEOTIDE SEQUENCE</scope>
    <source>
        <strain evidence="8">NIES-1699</strain>
    </source>
</reference>
<comment type="caution">
    <text evidence="8">The sequence shown here is derived from an EMBL/GenBank/DDBJ whole genome shotgun (WGS) entry which is preliminary data.</text>
</comment>
<dbReference type="GO" id="GO:0000287">
    <property type="term" value="F:magnesium ion binding"/>
    <property type="evidence" value="ECO:0007669"/>
    <property type="project" value="InterPro"/>
</dbReference>
<dbReference type="GO" id="GO:0004427">
    <property type="term" value="F:inorganic diphosphate phosphatase activity"/>
    <property type="evidence" value="ECO:0007669"/>
    <property type="project" value="UniProtKB-EC"/>
</dbReference>
<dbReference type="InterPro" id="IPR036649">
    <property type="entry name" value="Pyrophosphatase_sf"/>
</dbReference>
<evidence type="ECO:0000256" key="1">
    <source>
        <dbReference type="ARBA" id="ARBA00001946"/>
    </source>
</evidence>
<proteinExistence type="inferred from homology"/>
<comment type="cofactor">
    <cofactor evidence="1">
        <name>Mg(2+)</name>
        <dbReference type="ChEBI" id="CHEBI:18420"/>
    </cofactor>
</comment>
<evidence type="ECO:0000256" key="7">
    <source>
        <dbReference type="SAM" id="SignalP"/>
    </source>
</evidence>
<dbReference type="AlphaFoldDB" id="A0AAD7U6X8"/>
<evidence type="ECO:0000256" key="2">
    <source>
        <dbReference type="ARBA" id="ARBA00006220"/>
    </source>
</evidence>
<keyword evidence="9" id="KW-1185">Reference proteome</keyword>
<evidence type="ECO:0000256" key="4">
    <source>
        <dbReference type="ARBA" id="ARBA00022723"/>
    </source>
</evidence>
<dbReference type="EMBL" id="JAQMWT010000566">
    <property type="protein sequence ID" value="KAJ8599405.1"/>
    <property type="molecule type" value="Genomic_DNA"/>
</dbReference>
<evidence type="ECO:0000313" key="9">
    <source>
        <dbReference type="Proteomes" id="UP001230188"/>
    </source>
</evidence>
<dbReference type="InterPro" id="IPR008162">
    <property type="entry name" value="Pyrophosphatase"/>
</dbReference>
<dbReference type="GO" id="GO:0005737">
    <property type="term" value="C:cytoplasm"/>
    <property type="evidence" value="ECO:0007669"/>
    <property type="project" value="InterPro"/>
</dbReference>
<sequence length="331" mass="36680">MLLFVCVVVCLEAYAPKIVASEFDRSLLTVAQVGEGNIVYSYDGEAISPWHDVPFSVDGFLCFVCEIPLGTTAKMEIHKSHAFNPVIQDRHKDGSLRYYEYGRSIVNYGAIAQTWEDPLTPDPDTGLGGDNDPIDVLQLNAKPCPRGAVQRVRVLGALALIDGGETDWKLLVVDVDDLSDPGVLWRDVADVPVHRVHAVREWFRLYKTAEGKTENNYAFGGIAVNATHATRVADLMHVHWRTFVDGRTSCSFNKVACWVGGAHQQKSEGRNDDGSDAELSKTTWYSLCSKTSWYRGLKVLKVPEVPEELRPGSLDSEGFGLEVELKPTLVR</sequence>
<dbReference type="PANTHER" id="PTHR10286">
    <property type="entry name" value="INORGANIC PYROPHOSPHATASE"/>
    <property type="match status" value="1"/>
</dbReference>
<accession>A0AAD7U6X8</accession>
<keyword evidence="5" id="KW-0378">Hydrolase</keyword>
<keyword evidence="7" id="KW-0732">Signal</keyword>
<name>A0AAD7U6X8_9STRA</name>
<comment type="similarity">
    <text evidence="2">Belongs to the PPase family.</text>
</comment>
<organism evidence="8 9">
    <name type="scientific">Chrysophaeum taylorii</name>
    <dbReference type="NCBI Taxonomy" id="2483200"/>
    <lineage>
        <taxon>Eukaryota</taxon>
        <taxon>Sar</taxon>
        <taxon>Stramenopiles</taxon>
        <taxon>Ochrophyta</taxon>
        <taxon>Pelagophyceae</taxon>
        <taxon>Pelagomonadales</taxon>
        <taxon>Pelagomonadaceae</taxon>
        <taxon>Chrysophaeum</taxon>
    </lineage>
</organism>
<evidence type="ECO:0000256" key="5">
    <source>
        <dbReference type="ARBA" id="ARBA00022801"/>
    </source>
</evidence>
<dbReference type="Gene3D" id="3.90.80.10">
    <property type="entry name" value="Inorganic pyrophosphatase"/>
    <property type="match status" value="1"/>
</dbReference>
<evidence type="ECO:0000256" key="3">
    <source>
        <dbReference type="ARBA" id="ARBA00012146"/>
    </source>
</evidence>
<dbReference type="GO" id="GO:0006796">
    <property type="term" value="P:phosphate-containing compound metabolic process"/>
    <property type="evidence" value="ECO:0007669"/>
    <property type="project" value="InterPro"/>
</dbReference>
<dbReference type="Pfam" id="PF00719">
    <property type="entry name" value="Pyrophosphatase"/>
    <property type="match status" value="1"/>
</dbReference>
<keyword evidence="4" id="KW-0479">Metal-binding</keyword>
<evidence type="ECO:0000256" key="6">
    <source>
        <dbReference type="ARBA" id="ARBA00022842"/>
    </source>
</evidence>
<feature type="signal peptide" evidence="7">
    <location>
        <begin position="1"/>
        <end position="20"/>
    </location>
</feature>